<reference evidence="4" key="1">
    <citation type="submission" date="2016-10" db="EMBL/GenBank/DDBJ databases">
        <authorList>
            <person name="Varghese N."/>
            <person name="Submissions S."/>
        </authorList>
    </citation>
    <scope>NUCLEOTIDE SEQUENCE [LARGE SCALE GENOMIC DNA]</scope>
    <source>
        <strain evidence="4">CGMCC 1.11014</strain>
    </source>
</reference>
<dbReference type="Gene3D" id="3.30.1380.10">
    <property type="match status" value="1"/>
</dbReference>
<dbReference type="SUPFAM" id="SSF55166">
    <property type="entry name" value="Hedgehog/DD-peptidase"/>
    <property type="match status" value="1"/>
</dbReference>
<dbReference type="OrthoDB" id="8479979at2"/>
<keyword evidence="1" id="KW-1133">Transmembrane helix</keyword>
<sequence>MLMLSLLLLFFSSCVAGWLLCFPEGRGAALRAAAEWGRRLRPRGWRRAALLLGGAALLAIPPLLAYVASGRRALPGFDGAQRVANAQVEQLLAGERLAPPQPLPPLVFTTAEATLQRPMLASASRNWRLLEPGFEQRLLLVFRDMRERHGYEMVLLEGYRSPERQDMLAAAGPGVTGAKAFQSYHQFGLAADCAFLREGRLVISEKDPWAMRGYQLYGAAAEAAGLHWGGRWAMLDFGHVELRAGGRPGAGR</sequence>
<evidence type="ECO:0000259" key="2">
    <source>
        <dbReference type="Pfam" id="PF13539"/>
    </source>
</evidence>
<evidence type="ECO:0000313" key="3">
    <source>
        <dbReference type="EMBL" id="SFU87660.1"/>
    </source>
</evidence>
<organism evidence="3 4">
    <name type="scientific">Pseudoduganella namucuonensis</name>
    <dbReference type="NCBI Taxonomy" id="1035707"/>
    <lineage>
        <taxon>Bacteria</taxon>
        <taxon>Pseudomonadati</taxon>
        <taxon>Pseudomonadota</taxon>
        <taxon>Betaproteobacteria</taxon>
        <taxon>Burkholderiales</taxon>
        <taxon>Oxalobacteraceae</taxon>
        <taxon>Telluria group</taxon>
        <taxon>Pseudoduganella</taxon>
    </lineage>
</organism>
<name>A0A1I7JRA1_9BURK</name>
<dbReference type="EMBL" id="FPBO01000012">
    <property type="protein sequence ID" value="SFU87660.1"/>
    <property type="molecule type" value="Genomic_DNA"/>
</dbReference>
<gene>
    <name evidence="3" type="ORF">SAMN05216552_1012175</name>
</gene>
<keyword evidence="4" id="KW-1185">Reference proteome</keyword>
<feature type="domain" description="Peptidase M15C" evidence="2">
    <location>
        <begin position="176"/>
        <end position="241"/>
    </location>
</feature>
<proteinExistence type="predicted"/>
<dbReference type="RefSeq" id="WP_093556360.1">
    <property type="nucleotide sequence ID" value="NZ_FPBO01000012.1"/>
</dbReference>
<protein>
    <submittedName>
        <fullName evidence="3">Peptidoglycan L-alanyl-D-glutamate endopeptidase CwlK</fullName>
    </submittedName>
</protein>
<dbReference type="Pfam" id="PF13539">
    <property type="entry name" value="Peptidase_M15_4"/>
    <property type="match status" value="1"/>
</dbReference>
<dbReference type="AlphaFoldDB" id="A0A1I7JRA1"/>
<keyword evidence="1" id="KW-0812">Transmembrane</keyword>
<dbReference type="InterPro" id="IPR039561">
    <property type="entry name" value="Peptidase_M15C"/>
</dbReference>
<keyword evidence="1" id="KW-0472">Membrane</keyword>
<evidence type="ECO:0000313" key="4">
    <source>
        <dbReference type="Proteomes" id="UP000199391"/>
    </source>
</evidence>
<dbReference type="InterPro" id="IPR009045">
    <property type="entry name" value="Zn_M74/Hedgehog-like"/>
</dbReference>
<evidence type="ECO:0000256" key="1">
    <source>
        <dbReference type="SAM" id="Phobius"/>
    </source>
</evidence>
<dbReference type="STRING" id="1035707.SAMN05216552_1012175"/>
<dbReference type="GO" id="GO:0008233">
    <property type="term" value="F:peptidase activity"/>
    <property type="evidence" value="ECO:0007669"/>
    <property type="project" value="InterPro"/>
</dbReference>
<dbReference type="Proteomes" id="UP000199391">
    <property type="component" value="Unassembled WGS sequence"/>
</dbReference>
<accession>A0A1I7JRA1</accession>
<feature type="transmembrane region" description="Helical" evidence="1">
    <location>
        <begin position="48"/>
        <end position="68"/>
    </location>
</feature>
<dbReference type="CDD" id="cd14845">
    <property type="entry name" value="L-Ala-D-Glu_peptidase_like"/>
    <property type="match status" value="1"/>
</dbReference>